<evidence type="ECO:0008006" key="7">
    <source>
        <dbReference type="Google" id="ProtNLM"/>
    </source>
</evidence>
<protein>
    <recommendedName>
        <fullName evidence="7">23S rRNA (Uracil-5-)-methyltransferase RumA</fullName>
    </recommendedName>
</protein>
<reference evidence="5 6" key="1">
    <citation type="journal article" date="2016" name="Nat. Commun.">
        <title>Thousands of microbial genomes shed light on interconnected biogeochemical processes in an aquifer system.</title>
        <authorList>
            <person name="Anantharaman K."/>
            <person name="Brown C.T."/>
            <person name="Hug L.A."/>
            <person name="Sharon I."/>
            <person name="Castelle C.J."/>
            <person name="Probst A.J."/>
            <person name="Thomas B.C."/>
            <person name="Singh A."/>
            <person name="Wilkins M.J."/>
            <person name="Karaoz U."/>
            <person name="Brodie E.L."/>
            <person name="Williams K.H."/>
            <person name="Hubbard S.S."/>
            <person name="Banfield J.F."/>
        </authorList>
    </citation>
    <scope>NUCLEOTIDE SEQUENCE [LARGE SCALE GENOMIC DNA]</scope>
</reference>
<dbReference type="PANTHER" id="PTHR11061:SF30">
    <property type="entry name" value="TRNA (URACIL(54)-C(5))-METHYLTRANSFERASE"/>
    <property type="match status" value="1"/>
</dbReference>
<dbReference type="InterPro" id="IPR029063">
    <property type="entry name" value="SAM-dependent_MTases_sf"/>
</dbReference>
<feature type="binding site" evidence="4">
    <location>
        <position position="300"/>
    </location>
    <ligand>
        <name>S-adenosyl-L-methionine</name>
        <dbReference type="ChEBI" id="CHEBI:59789"/>
    </ligand>
</feature>
<feature type="active site" description="Nucleophile" evidence="4">
    <location>
        <position position="327"/>
    </location>
</feature>
<evidence type="ECO:0000313" key="6">
    <source>
        <dbReference type="Proteomes" id="UP000179129"/>
    </source>
</evidence>
<keyword evidence="1 4" id="KW-0489">Methyltransferase</keyword>
<name>A0A1F5YM88_9BACT</name>
<dbReference type="GO" id="GO:0008173">
    <property type="term" value="F:RNA methyltransferase activity"/>
    <property type="evidence" value="ECO:0007669"/>
    <property type="project" value="InterPro"/>
</dbReference>
<evidence type="ECO:0000256" key="1">
    <source>
        <dbReference type="ARBA" id="ARBA00022603"/>
    </source>
</evidence>
<evidence type="ECO:0000313" key="5">
    <source>
        <dbReference type="EMBL" id="OGG01301.1"/>
    </source>
</evidence>
<sequence length="372" mass="42219">MAEPLCGYFGRCGGCTAQNIDYPLQVSNKRDWLAREIKYEDIELFSDEEYYYRTRVDMVFHEGGLGFRRKGRWDRIVDIGQCVIANQKINSLVTEVREYFKGIDYFEMRKNSGTYRYAVIRAPGEQSSISFTLNADSSRLLAAREKITQYAESASAENIVITYVPHNHDSSISEDYLVVKGRDTLTVELLGKEFEFNVQGFYQNNDRMSQKMQSHVRNILQRYDTAGRHLVDLYGGVGTFGIVNSDLFRQVTIIESFPGAIESARKNIEANGAANTSALELDAKRLKNAGLKAPLIVLTDPPRSGMNPKTIVELNHLRPELLIYVSCNIRQLGADLEKFKEFEIRSAALFDFFPHTPHCEAVVELVPGKPQE</sequence>
<accession>A0A1F5YM88</accession>
<feature type="binding site" evidence="4">
    <location>
        <position position="234"/>
    </location>
    <ligand>
        <name>S-adenosyl-L-methionine</name>
        <dbReference type="ChEBI" id="CHEBI:59789"/>
    </ligand>
</feature>
<dbReference type="GO" id="GO:0032259">
    <property type="term" value="P:methylation"/>
    <property type="evidence" value="ECO:0007669"/>
    <property type="project" value="UniProtKB-KW"/>
</dbReference>
<dbReference type="GO" id="GO:0006396">
    <property type="term" value="P:RNA processing"/>
    <property type="evidence" value="ECO:0007669"/>
    <property type="project" value="InterPro"/>
</dbReference>
<feature type="binding site" evidence="4">
    <location>
        <position position="203"/>
    </location>
    <ligand>
        <name>S-adenosyl-L-methionine</name>
        <dbReference type="ChEBI" id="CHEBI:59789"/>
    </ligand>
</feature>
<comment type="similarity">
    <text evidence="4">Belongs to the class I-like SAM-binding methyltransferase superfamily. RNA M5U methyltransferase family.</text>
</comment>
<keyword evidence="2 4" id="KW-0808">Transferase</keyword>
<dbReference type="STRING" id="1817867.A3F83_05465"/>
<dbReference type="PANTHER" id="PTHR11061">
    <property type="entry name" value="RNA M5U METHYLTRANSFERASE"/>
    <property type="match status" value="1"/>
</dbReference>
<evidence type="ECO:0000256" key="4">
    <source>
        <dbReference type="PROSITE-ProRule" id="PRU01024"/>
    </source>
</evidence>
<keyword evidence="3 4" id="KW-0949">S-adenosyl-L-methionine</keyword>
<proteinExistence type="inferred from homology"/>
<dbReference type="PROSITE" id="PS51687">
    <property type="entry name" value="SAM_MT_RNA_M5U"/>
    <property type="match status" value="1"/>
</dbReference>
<evidence type="ECO:0000256" key="3">
    <source>
        <dbReference type="ARBA" id="ARBA00022691"/>
    </source>
</evidence>
<feature type="binding site" evidence="4">
    <location>
        <position position="255"/>
    </location>
    <ligand>
        <name>S-adenosyl-L-methionine</name>
        <dbReference type="ChEBI" id="CHEBI:59789"/>
    </ligand>
</feature>
<dbReference type="InterPro" id="IPR010280">
    <property type="entry name" value="U5_MeTrfase_fam"/>
</dbReference>
<dbReference type="Pfam" id="PF05958">
    <property type="entry name" value="tRNA_U5-meth_tr"/>
    <property type="match status" value="1"/>
</dbReference>
<dbReference type="Gene3D" id="2.40.50.1070">
    <property type="match status" value="1"/>
</dbReference>
<dbReference type="Proteomes" id="UP000179129">
    <property type="component" value="Unassembled WGS sequence"/>
</dbReference>
<dbReference type="Gene3D" id="3.40.50.150">
    <property type="entry name" value="Vaccinia Virus protein VP39"/>
    <property type="match status" value="1"/>
</dbReference>
<dbReference type="AlphaFoldDB" id="A0A1F5YM88"/>
<evidence type="ECO:0000256" key="2">
    <source>
        <dbReference type="ARBA" id="ARBA00022679"/>
    </source>
</evidence>
<dbReference type="SUPFAM" id="SSF53335">
    <property type="entry name" value="S-adenosyl-L-methionine-dependent methyltransferases"/>
    <property type="match status" value="1"/>
</dbReference>
<comment type="caution">
    <text evidence="5">The sequence shown here is derived from an EMBL/GenBank/DDBJ whole genome shotgun (WGS) entry which is preliminary data.</text>
</comment>
<gene>
    <name evidence="5" type="ORF">A3F83_05465</name>
</gene>
<organism evidence="5 6">
    <name type="scientific">Candidatus Glassbacteria bacterium RIFCSPLOWO2_12_FULL_58_11</name>
    <dbReference type="NCBI Taxonomy" id="1817867"/>
    <lineage>
        <taxon>Bacteria</taxon>
        <taxon>Candidatus Glassiibacteriota</taxon>
    </lineage>
</organism>
<dbReference type="EMBL" id="MFIX01000212">
    <property type="protein sequence ID" value="OGG01301.1"/>
    <property type="molecule type" value="Genomic_DNA"/>
</dbReference>